<protein>
    <recommendedName>
        <fullName evidence="4">Transferrin-binding protein B C-lobe/N-lobe beta barrel domain-containing protein</fullName>
    </recommendedName>
</protein>
<dbReference type="Proteomes" id="UP000238007">
    <property type="component" value="Unassembled WGS sequence"/>
</dbReference>
<evidence type="ECO:0008006" key="4">
    <source>
        <dbReference type="Google" id="ProtNLM"/>
    </source>
</evidence>
<feature type="signal peptide" evidence="1">
    <location>
        <begin position="1"/>
        <end position="19"/>
    </location>
</feature>
<accession>A0A2T0VT91</accession>
<dbReference type="InterPro" id="IPR011250">
    <property type="entry name" value="OMP/PagP_B-barrel"/>
</dbReference>
<dbReference type="AlphaFoldDB" id="A0A2T0VT91"/>
<sequence>MIFKLRCAGAVGMALALSACGGSDSSPVVGETGPVTYVDFNEMSIDAQTLSSQYIETDGRLLIERSSAENLPTTGAASYYGFVTGTLEGQGLIGQIAVTADFEGDAITGTASNFIHETNGAYSGTLTAAGLVRTEAHMVITQFSATLEGTLSNDGNDYVTEIALEGDFLTADHAAIGGNVVGYVGDDFLVGGFAAER</sequence>
<feature type="chain" id="PRO_5015510527" description="Transferrin-binding protein B C-lobe/N-lobe beta barrel domain-containing protein" evidence="1">
    <location>
        <begin position="20"/>
        <end position="197"/>
    </location>
</feature>
<comment type="caution">
    <text evidence="2">The sequence shown here is derived from an EMBL/GenBank/DDBJ whole genome shotgun (WGS) entry which is preliminary data.</text>
</comment>
<proteinExistence type="predicted"/>
<keyword evidence="3" id="KW-1185">Reference proteome</keyword>
<name>A0A2T0VT91_9RHOB</name>
<dbReference type="PROSITE" id="PS51257">
    <property type="entry name" value="PROKAR_LIPOPROTEIN"/>
    <property type="match status" value="1"/>
</dbReference>
<evidence type="ECO:0000256" key="1">
    <source>
        <dbReference type="SAM" id="SignalP"/>
    </source>
</evidence>
<gene>
    <name evidence="2" type="ORF">CLV80_12023</name>
</gene>
<evidence type="ECO:0000313" key="3">
    <source>
        <dbReference type="Proteomes" id="UP000238007"/>
    </source>
</evidence>
<organism evidence="2 3">
    <name type="scientific">Yoonia maritima</name>
    <dbReference type="NCBI Taxonomy" id="1435347"/>
    <lineage>
        <taxon>Bacteria</taxon>
        <taxon>Pseudomonadati</taxon>
        <taxon>Pseudomonadota</taxon>
        <taxon>Alphaproteobacteria</taxon>
        <taxon>Rhodobacterales</taxon>
        <taxon>Paracoccaceae</taxon>
        <taxon>Yoonia</taxon>
    </lineage>
</organism>
<evidence type="ECO:0000313" key="2">
    <source>
        <dbReference type="EMBL" id="PRY74245.1"/>
    </source>
</evidence>
<reference evidence="2 3" key="1">
    <citation type="submission" date="2018-03" db="EMBL/GenBank/DDBJ databases">
        <title>Genomic Encyclopedia of Archaeal and Bacterial Type Strains, Phase II (KMG-II): from individual species to whole genera.</title>
        <authorList>
            <person name="Goeker M."/>
        </authorList>
    </citation>
    <scope>NUCLEOTIDE SEQUENCE [LARGE SCALE GENOMIC DNA]</scope>
    <source>
        <strain evidence="2 3">DSM 101533</strain>
    </source>
</reference>
<dbReference type="SUPFAM" id="SSF56925">
    <property type="entry name" value="OMPA-like"/>
    <property type="match status" value="1"/>
</dbReference>
<keyword evidence="1" id="KW-0732">Signal</keyword>
<dbReference type="EMBL" id="PVTP01000020">
    <property type="protein sequence ID" value="PRY74245.1"/>
    <property type="molecule type" value="Genomic_DNA"/>
</dbReference>